<keyword evidence="3" id="KW-1185">Reference proteome</keyword>
<accession>A0A7J8H2F3</accession>
<organism evidence="2 3">
    <name type="scientific">Rousettus aegyptiacus</name>
    <name type="common">Egyptian fruit bat</name>
    <name type="synonym">Pteropus aegyptiacus</name>
    <dbReference type="NCBI Taxonomy" id="9407"/>
    <lineage>
        <taxon>Eukaryota</taxon>
        <taxon>Metazoa</taxon>
        <taxon>Chordata</taxon>
        <taxon>Craniata</taxon>
        <taxon>Vertebrata</taxon>
        <taxon>Euteleostomi</taxon>
        <taxon>Mammalia</taxon>
        <taxon>Eutheria</taxon>
        <taxon>Laurasiatheria</taxon>
        <taxon>Chiroptera</taxon>
        <taxon>Yinpterochiroptera</taxon>
        <taxon>Pteropodoidea</taxon>
        <taxon>Pteropodidae</taxon>
        <taxon>Rousettinae</taxon>
        <taxon>Rousettus</taxon>
    </lineage>
</organism>
<evidence type="ECO:0000256" key="1">
    <source>
        <dbReference type="SAM" id="SignalP"/>
    </source>
</evidence>
<evidence type="ECO:0000313" key="2">
    <source>
        <dbReference type="EMBL" id="KAF6466115.1"/>
    </source>
</evidence>
<keyword evidence="1" id="KW-0732">Signal</keyword>
<comment type="caution">
    <text evidence="2">The sequence shown here is derived from an EMBL/GenBank/DDBJ whole genome shotgun (WGS) entry which is preliminary data.</text>
</comment>
<feature type="chain" id="PRO_5029558777" evidence="1">
    <location>
        <begin position="22"/>
        <end position="231"/>
    </location>
</feature>
<dbReference type="Proteomes" id="UP000593571">
    <property type="component" value="Unassembled WGS sequence"/>
</dbReference>
<feature type="signal peptide" evidence="1">
    <location>
        <begin position="1"/>
        <end position="21"/>
    </location>
</feature>
<dbReference type="AlphaFoldDB" id="A0A7J8H2F3"/>
<reference evidence="2 3" key="1">
    <citation type="journal article" date="2020" name="Nature">
        <title>Six reference-quality genomes reveal evolution of bat adaptations.</title>
        <authorList>
            <person name="Jebb D."/>
            <person name="Huang Z."/>
            <person name="Pippel M."/>
            <person name="Hughes G.M."/>
            <person name="Lavrichenko K."/>
            <person name="Devanna P."/>
            <person name="Winkler S."/>
            <person name="Jermiin L.S."/>
            <person name="Skirmuntt E.C."/>
            <person name="Katzourakis A."/>
            <person name="Burkitt-Gray L."/>
            <person name="Ray D.A."/>
            <person name="Sullivan K.A.M."/>
            <person name="Roscito J.G."/>
            <person name="Kirilenko B.M."/>
            <person name="Davalos L.M."/>
            <person name="Corthals A.P."/>
            <person name="Power M.L."/>
            <person name="Jones G."/>
            <person name="Ransome R.D."/>
            <person name="Dechmann D.K.N."/>
            <person name="Locatelli A.G."/>
            <person name="Puechmaille S.J."/>
            <person name="Fedrigo O."/>
            <person name="Jarvis E.D."/>
            <person name="Hiller M."/>
            <person name="Vernes S.C."/>
            <person name="Myers E.W."/>
            <person name="Teeling E.C."/>
        </authorList>
    </citation>
    <scope>NUCLEOTIDE SEQUENCE [LARGE SCALE GENOMIC DNA]</scope>
    <source>
        <strain evidence="2">MRouAeg1</strain>
        <tissue evidence="2">Muscle</tissue>
    </source>
</reference>
<proteinExistence type="predicted"/>
<dbReference type="EMBL" id="JACASE010000005">
    <property type="protein sequence ID" value="KAF6466115.1"/>
    <property type="molecule type" value="Genomic_DNA"/>
</dbReference>
<name>A0A7J8H2F3_ROUAE</name>
<evidence type="ECO:0000313" key="3">
    <source>
        <dbReference type="Proteomes" id="UP000593571"/>
    </source>
</evidence>
<gene>
    <name evidence="2" type="ORF">HJG63_011407</name>
</gene>
<protein>
    <submittedName>
        <fullName evidence="2">Uncharacterized protein</fullName>
    </submittedName>
</protein>
<sequence>MEIKNQMSNALFLIYFSIVNGVETLSSTEAPGLSRPAVSSAPGTDGGPCLAVVPPQEALLCVSAPSRTLPRAPPRTWRCQGTGLLSRVSRMLPSCGTGPQGLLGDGALRSHLTWWGALPAAAGARLLGRRTPPPCAVRRVGFSILPKGTQCLAPLQLPPMKEPLGLFFGVVFDLLLTRQGKDMRTGRTRPVGGWGAPARGPGCALSPSYFRFCVSAVPNCKTNMSTIQHLY</sequence>